<evidence type="ECO:0000313" key="3">
    <source>
        <dbReference type="Proteomes" id="UP000565715"/>
    </source>
</evidence>
<dbReference type="GO" id="GO:0003677">
    <property type="term" value="F:DNA binding"/>
    <property type="evidence" value="ECO:0007669"/>
    <property type="project" value="InterPro"/>
</dbReference>
<dbReference type="CDD" id="cd00093">
    <property type="entry name" value="HTH_XRE"/>
    <property type="match status" value="1"/>
</dbReference>
<name>A0A846XFP1_9NOCA</name>
<protein>
    <submittedName>
        <fullName evidence="2">Helix-turn-helix domain-containing protein</fullName>
    </submittedName>
</protein>
<dbReference type="EMBL" id="JAAXOO010000003">
    <property type="protein sequence ID" value="NKY34267.1"/>
    <property type="molecule type" value="Genomic_DNA"/>
</dbReference>
<dbReference type="Gene3D" id="1.10.260.40">
    <property type="entry name" value="lambda repressor-like DNA-binding domains"/>
    <property type="match status" value="1"/>
</dbReference>
<accession>A0A846XFP1</accession>
<reference evidence="2 3" key="1">
    <citation type="submission" date="2020-04" db="EMBL/GenBank/DDBJ databases">
        <title>MicrobeNet Type strains.</title>
        <authorList>
            <person name="Nicholson A.C."/>
        </authorList>
    </citation>
    <scope>NUCLEOTIDE SEQUENCE [LARGE SCALE GENOMIC DNA]</scope>
    <source>
        <strain evidence="2 3">DSM 45078</strain>
    </source>
</reference>
<gene>
    <name evidence="2" type="ORF">HGA13_14430</name>
</gene>
<dbReference type="AlphaFoldDB" id="A0A846XFP1"/>
<keyword evidence="3" id="KW-1185">Reference proteome</keyword>
<dbReference type="Pfam" id="PF13560">
    <property type="entry name" value="HTH_31"/>
    <property type="match status" value="1"/>
</dbReference>
<organism evidence="2 3">
    <name type="scientific">Nocardia speluncae</name>
    <dbReference type="NCBI Taxonomy" id="419477"/>
    <lineage>
        <taxon>Bacteria</taxon>
        <taxon>Bacillati</taxon>
        <taxon>Actinomycetota</taxon>
        <taxon>Actinomycetes</taxon>
        <taxon>Mycobacteriales</taxon>
        <taxon>Nocardiaceae</taxon>
        <taxon>Nocardia</taxon>
    </lineage>
</organism>
<dbReference type="PANTHER" id="PTHR35010:SF2">
    <property type="entry name" value="BLL4672 PROTEIN"/>
    <property type="match status" value="1"/>
</dbReference>
<proteinExistence type="predicted"/>
<dbReference type="SMART" id="SM00530">
    <property type="entry name" value="HTH_XRE"/>
    <property type="match status" value="1"/>
</dbReference>
<comment type="caution">
    <text evidence="2">The sequence shown here is derived from an EMBL/GenBank/DDBJ whole genome shotgun (WGS) entry which is preliminary data.</text>
</comment>
<dbReference type="Proteomes" id="UP000565715">
    <property type="component" value="Unassembled WGS sequence"/>
</dbReference>
<dbReference type="InterPro" id="IPR041413">
    <property type="entry name" value="MLTR_LBD"/>
</dbReference>
<evidence type="ECO:0000313" key="2">
    <source>
        <dbReference type="EMBL" id="NKY34267.1"/>
    </source>
</evidence>
<dbReference type="Gene3D" id="3.30.450.180">
    <property type="match status" value="1"/>
</dbReference>
<dbReference type="InterPro" id="IPR010982">
    <property type="entry name" value="Lambda_DNA-bd_dom_sf"/>
</dbReference>
<dbReference type="PROSITE" id="PS50943">
    <property type="entry name" value="HTH_CROC1"/>
    <property type="match status" value="1"/>
</dbReference>
<evidence type="ECO:0000259" key="1">
    <source>
        <dbReference type="PROSITE" id="PS50943"/>
    </source>
</evidence>
<dbReference type="Pfam" id="PF17765">
    <property type="entry name" value="MLTR_LBD"/>
    <property type="match status" value="1"/>
</dbReference>
<dbReference type="PANTHER" id="PTHR35010">
    <property type="entry name" value="BLL4672 PROTEIN-RELATED"/>
    <property type="match status" value="1"/>
</dbReference>
<sequence>MVDSTQKIGEFLVSRRARLRPEDVGIPFFGTRRRVPGLRREELAQLAGVSADYYARLEQGRLDNVSPAVLDAVANALRLSADERTHLFNLARPPRPGRPADSDGGRPVLRPALHALLDAMTHVPAYIVGHRTDILGWNRAAELLFGIDFAELPPERRNWTHLLFLDPDIRALFADDQPVIARQVASDLRMRHSHRPNDQALRELIGHMRHASTQFDELWASHDVTEVAYGTYHFRHPRLGAIEVDYEFMPLVADSGVRALVTYTAPPDSVTAQTLRALLVSDEG</sequence>
<dbReference type="InterPro" id="IPR001387">
    <property type="entry name" value="Cro/C1-type_HTH"/>
</dbReference>
<dbReference type="SUPFAM" id="SSF47413">
    <property type="entry name" value="lambda repressor-like DNA-binding domains"/>
    <property type="match status" value="1"/>
</dbReference>
<feature type="domain" description="HTH cro/C1-type" evidence="1">
    <location>
        <begin position="37"/>
        <end position="84"/>
    </location>
</feature>